<dbReference type="Proteomes" id="UP000578531">
    <property type="component" value="Unassembled WGS sequence"/>
</dbReference>
<comment type="caution">
    <text evidence="2">The sequence shown here is derived from an EMBL/GenBank/DDBJ whole genome shotgun (WGS) entry which is preliminary data.</text>
</comment>
<name>A0A8H6FTK0_9LECA</name>
<feature type="transmembrane region" description="Helical" evidence="1">
    <location>
        <begin position="16"/>
        <end position="33"/>
    </location>
</feature>
<dbReference type="GeneID" id="59288770"/>
<accession>A0A8H6FTK0</accession>
<dbReference type="RefSeq" id="XP_037163879.1">
    <property type="nucleotide sequence ID" value="XM_037309018.1"/>
</dbReference>
<keyword evidence="1" id="KW-0812">Transmembrane</keyword>
<dbReference type="AlphaFoldDB" id="A0A8H6FTK0"/>
<evidence type="ECO:0000313" key="2">
    <source>
        <dbReference type="EMBL" id="KAF6234488.1"/>
    </source>
</evidence>
<gene>
    <name evidence="2" type="ORF">HO173_007113</name>
</gene>
<protein>
    <submittedName>
        <fullName evidence="2">Uncharacterized protein</fullName>
    </submittedName>
</protein>
<sequence length="63" mass="7355">MSLWQSFRNLQPRTRVYFGLGTMAWAGLGLLLSDKAEKFFELKPTEKDKEGLKDLLPRVRRVD</sequence>
<reference evidence="2 3" key="1">
    <citation type="journal article" date="2020" name="Genomics">
        <title>Complete, high-quality genomes from long-read metagenomic sequencing of two wolf lichen thalli reveals enigmatic genome architecture.</title>
        <authorList>
            <person name="McKenzie S.K."/>
            <person name="Walston R.F."/>
            <person name="Allen J.L."/>
        </authorList>
    </citation>
    <scope>NUCLEOTIDE SEQUENCE [LARGE SCALE GENOMIC DNA]</scope>
    <source>
        <strain evidence="2">WasteWater2</strain>
    </source>
</reference>
<dbReference type="EMBL" id="JACCJC010000029">
    <property type="protein sequence ID" value="KAF6234488.1"/>
    <property type="molecule type" value="Genomic_DNA"/>
</dbReference>
<keyword evidence="1" id="KW-0472">Membrane</keyword>
<evidence type="ECO:0000313" key="3">
    <source>
        <dbReference type="Proteomes" id="UP000578531"/>
    </source>
</evidence>
<keyword evidence="3" id="KW-1185">Reference proteome</keyword>
<organism evidence="2 3">
    <name type="scientific">Letharia columbiana</name>
    <dbReference type="NCBI Taxonomy" id="112416"/>
    <lineage>
        <taxon>Eukaryota</taxon>
        <taxon>Fungi</taxon>
        <taxon>Dikarya</taxon>
        <taxon>Ascomycota</taxon>
        <taxon>Pezizomycotina</taxon>
        <taxon>Lecanoromycetes</taxon>
        <taxon>OSLEUM clade</taxon>
        <taxon>Lecanoromycetidae</taxon>
        <taxon>Lecanorales</taxon>
        <taxon>Lecanorineae</taxon>
        <taxon>Parmeliaceae</taxon>
        <taxon>Letharia</taxon>
    </lineage>
</organism>
<dbReference type="OrthoDB" id="2555959at2759"/>
<evidence type="ECO:0000256" key="1">
    <source>
        <dbReference type="SAM" id="Phobius"/>
    </source>
</evidence>
<keyword evidence="1" id="KW-1133">Transmembrane helix</keyword>
<proteinExistence type="predicted"/>